<evidence type="ECO:0008006" key="4">
    <source>
        <dbReference type="Google" id="ProtNLM"/>
    </source>
</evidence>
<dbReference type="Ensembl" id="ENSDCDT00010000069.1">
    <property type="protein sequence ID" value="ENSDCDP00010000067.1"/>
    <property type="gene ID" value="ENSDCDG00010000037.1"/>
</dbReference>
<protein>
    <recommendedName>
        <fullName evidence="4">Protein TBATA</fullName>
    </recommendedName>
</protein>
<gene>
    <name evidence="2" type="primary">TBATA</name>
</gene>
<dbReference type="InterPro" id="IPR037394">
    <property type="entry name" value="TBATA-like"/>
</dbReference>
<dbReference type="RefSeq" id="XP_028825796.1">
    <property type="nucleotide sequence ID" value="XM_028969963.1"/>
</dbReference>
<dbReference type="GeneTree" id="ENSGT00510000048896"/>
<proteinExistence type="predicted"/>
<dbReference type="Proteomes" id="UP000694580">
    <property type="component" value="Chromosome 2"/>
</dbReference>
<reference evidence="2 3" key="1">
    <citation type="submission" date="2020-06" db="EMBL/GenBank/DDBJ databases">
        <authorList>
            <consortium name="Wellcome Sanger Institute Data Sharing"/>
        </authorList>
    </citation>
    <scope>NUCLEOTIDE SEQUENCE [LARGE SCALE GENOMIC DNA]</scope>
</reference>
<name>A0AAY3ZTW5_9TELE</name>
<dbReference type="GeneID" id="114784508"/>
<reference evidence="2" key="3">
    <citation type="submission" date="2025-09" db="UniProtKB">
        <authorList>
            <consortium name="Ensembl"/>
        </authorList>
    </citation>
    <scope>IDENTIFICATION</scope>
</reference>
<dbReference type="PANTHER" id="PTHR33772:SF1">
    <property type="entry name" value="PROTEIN TBATA"/>
    <property type="match status" value="1"/>
</dbReference>
<keyword evidence="3" id="KW-1185">Reference proteome</keyword>
<dbReference type="Pfam" id="PF15256">
    <property type="entry name" value="SPATIAL"/>
    <property type="match status" value="1"/>
</dbReference>
<evidence type="ECO:0000313" key="3">
    <source>
        <dbReference type="Proteomes" id="UP000694580"/>
    </source>
</evidence>
<dbReference type="AlphaFoldDB" id="A0AAY3ZTW5"/>
<feature type="region of interest" description="Disordered" evidence="1">
    <location>
        <begin position="156"/>
        <end position="200"/>
    </location>
</feature>
<dbReference type="PANTHER" id="PTHR33772">
    <property type="entry name" value="THYMUS, BRAIN AND TESTES-ASSOCIATED"/>
    <property type="match status" value="1"/>
</dbReference>
<feature type="region of interest" description="Disordered" evidence="1">
    <location>
        <begin position="299"/>
        <end position="320"/>
    </location>
</feature>
<reference evidence="2" key="2">
    <citation type="submission" date="2025-08" db="UniProtKB">
        <authorList>
            <consortium name="Ensembl"/>
        </authorList>
    </citation>
    <scope>IDENTIFICATION</scope>
</reference>
<evidence type="ECO:0000256" key="1">
    <source>
        <dbReference type="SAM" id="MobiDB-lite"/>
    </source>
</evidence>
<accession>A0AAY3ZTW5</accession>
<organism evidence="2 3">
    <name type="scientific">Denticeps clupeoides</name>
    <name type="common">denticle herring</name>
    <dbReference type="NCBI Taxonomy" id="299321"/>
    <lineage>
        <taxon>Eukaryota</taxon>
        <taxon>Metazoa</taxon>
        <taxon>Chordata</taxon>
        <taxon>Craniata</taxon>
        <taxon>Vertebrata</taxon>
        <taxon>Euteleostomi</taxon>
        <taxon>Actinopterygii</taxon>
        <taxon>Neopterygii</taxon>
        <taxon>Teleostei</taxon>
        <taxon>Clupei</taxon>
        <taxon>Clupeiformes</taxon>
        <taxon>Denticipitoidei</taxon>
        <taxon>Denticipitidae</taxon>
        <taxon>Denticeps</taxon>
    </lineage>
</organism>
<sequence>MMMGSPEINTSWVPPCPDTSTVKTQPLLLSKAVTEVPLAKSPAQRIAEMAKISPRSSVRFGALSHHSFFSRHSPHPNRVKHIQGLNGSPVCIVNDDWYLHTPLYPHPLIKSQVNRSFPGLPGPQPPFGALNINSKSGSALLSEAWKEELKYLAAKVSMSTQPPKSKKDRHTKDDASARRSQYSAETGRLVPPPTRALGRYGTRASLCRPGTHMTGAAQPLYDQELMVLEVLCQILQTDSLHLVQQWLLFAGQREKDMVMGLIQKAMANTLLPTQLHTAGHEQTALSSAPALPTRPSLIGQQQRHRTAQVHPKTSAKDKPERIGEAEVLHIHNEDKHTPDVSAPEQV</sequence>
<evidence type="ECO:0000313" key="2">
    <source>
        <dbReference type="Ensembl" id="ENSDCDP00010000067.1"/>
    </source>
</evidence>